<dbReference type="EMBL" id="LRGB01002580">
    <property type="protein sequence ID" value="KZS06851.1"/>
    <property type="molecule type" value="Genomic_DNA"/>
</dbReference>
<comment type="caution">
    <text evidence="1">The sequence shown here is derived from an EMBL/GenBank/DDBJ whole genome shotgun (WGS) entry which is preliminary data.</text>
</comment>
<gene>
    <name evidence="1" type="ORF">APZ42_029360</name>
</gene>
<dbReference type="PROSITE" id="PS51257">
    <property type="entry name" value="PROKAR_LIPOPROTEIN"/>
    <property type="match status" value="1"/>
</dbReference>
<evidence type="ECO:0000313" key="1">
    <source>
        <dbReference type="EMBL" id="KZS06851.1"/>
    </source>
</evidence>
<accession>A0A164PI28</accession>
<reference evidence="1 2" key="1">
    <citation type="submission" date="2016-03" db="EMBL/GenBank/DDBJ databases">
        <title>EvidentialGene: Evidence-directed Construction of Genes on Genomes.</title>
        <authorList>
            <person name="Gilbert D.G."/>
            <person name="Choi J.-H."/>
            <person name="Mockaitis K."/>
            <person name="Colbourne J."/>
            <person name="Pfrender M."/>
        </authorList>
    </citation>
    <scope>NUCLEOTIDE SEQUENCE [LARGE SCALE GENOMIC DNA]</scope>
    <source>
        <strain evidence="1 2">Xinb3</strain>
        <tissue evidence="1">Complete organism</tissue>
    </source>
</reference>
<dbReference type="AlphaFoldDB" id="A0A164PI28"/>
<keyword evidence="2" id="KW-1185">Reference proteome</keyword>
<proteinExistence type="predicted"/>
<organism evidence="1 2">
    <name type="scientific">Daphnia magna</name>
    <dbReference type="NCBI Taxonomy" id="35525"/>
    <lineage>
        <taxon>Eukaryota</taxon>
        <taxon>Metazoa</taxon>
        <taxon>Ecdysozoa</taxon>
        <taxon>Arthropoda</taxon>
        <taxon>Crustacea</taxon>
        <taxon>Branchiopoda</taxon>
        <taxon>Diplostraca</taxon>
        <taxon>Cladocera</taxon>
        <taxon>Anomopoda</taxon>
        <taxon>Daphniidae</taxon>
        <taxon>Daphnia</taxon>
    </lineage>
</organism>
<dbReference type="Proteomes" id="UP000076858">
    <property type="component" value="Unassembled WGS sequence"/>
</dbReference>
<protein>
    <submittedName>
        <fullName evidence="1">Uncharacterized protein</fullName>
    </submittedName>
</protein>
<name>A0A164PI28_9CRUS</name>
<dbReference type="OrthoDB" id="6348970at2759"/>
<sequence>MVKRQQSSGNLLPKRSVSFDHGITAAFLLIFGCFGLALGGTMTGLSYGYEKRDGFTSVAESYNLRCDIAGPVLLASGGIGVLLALILISVFDVCSQPEWSSCEAAPSVPSVSHGVEIHVDGNNSTSGGRRSY</sequence>
<evidence type="ECO:0000313" key="2">
    <source>
        <dbReference type="Proteomes" id="UP000076858"/>
    </source>
</evidence>